<feature type="compositionally biased region" description="Basic and acidic residues" evidence="1">
    <location>
        <begin position="664"/>
        <end position="674"/>
    </location>
</feature>
<feature type="compositionally biased region" description="Polar residues" evidence="1">
    <location>
        <begin position="2075"/>
        <end position="2086"/>
    </location>
</feature>
<dbReference type="Gene3D" id="1.25.40.90">
    <property type="match status" value="1"/>
</dbReference>
<feature type="region of interest" description="Disordered" evidence="1">
    <location>
        <begin position="142"/>
        <end position="1345"/>
    </location>
</feature>
<feature type="compositionally biased region" description="Basic and acidic residues" evidence="1">
    <location>
        <begin position="183"/>
        <end position="194"/>
    </location>
</feature>
<dbReference type="Pfam" id="PF04818">
    <property type="entry name" value="CID"/>
    <property type="match status" value="1"/>
</dbReference>
<feature type="region of interest" description="Disordered" evidence="1">
    <location>
        <begin position="2182"/>
        <end position="2254"/>
    </location>
</feature>
<evidence type="ECO:0000256" key="1">
    <source>
        <dbReference type="SAM" id="MobiDB-lite"/>
    </source>
</evidence>
<dbReference type="SMART" id="SM00582">
    <property type="entry name" value="RPR"/>
    <property type="match status" value="1"/>
</dbReference>
<dbReference type="Gene3D" id="2.30.30.140">
    <property type="match status" value="1"/>
</dbReference>
<feature type="compositionally biased region" description="Basic and acidic residues" evidence="1">
    <location>
        <begin position="1233"/>
        <end position="1247"/>
    </location>
</feature>
<feature type="region of interest" description="Disordered" evidence="1">
    <location>
        <begin position="1664"/>
        <end position="1684"/>
    </location>
</feature>
<proteinExistence type="predicted"/>
<feature type="compositionally biased region" description="Basic and acidic residues" evidence="1">
    <location>
        <begin position="438"/>
        <end position="449"/>
    </location>
</feature>
<organism evidence="4 5">
    <name type="scientific">Klebsormidium nitens</name>
    <name type="common">Green alga</name>
    <name type="synonym">Ulothrix nitens</name>
    <dbReference type="NCBI Taxonomy" id="105231"/>
    <lineage>
        <taxon>Eukaryota</taxon>
        <taxon>Viridiplantae</taxon>
        <taxon>Streptophyta</taxon>
        <taxon>Klebsormidiophyceae</taxon>
        <taxon>Klebsormidiales</taxon>
        <taxon>Klebsormidiaceae</taxon>
        <taxon>Klebsormidium</taxon>
    </lineage>
</organism>
<dbReference type="OrthoDB" id="62853at2759"/>
<feature type="region of interest" description="Disordered" evidence="1">
    <location>
        <begin position="1718"/>
        <end position="1912"/>
    </location>
</feature>
<feature type="compositionally biased region" description="Basic and acidic residues" evidence="1">
    <location>
        <begin position="1022"/>
        <end position="1033"/>
    </location>
</feature>
<feature type="domain" description="PWWP" evidence="2">
    <location>
        <begin position="5"/>
        <end position="62"/>
    </location>
</feature>
<dbReference type="GO" id="GO:0005634">
    <property type="term" value="C:nucleus"/>
    <property type="evidence" value="ECO:0000318"/>
    <property type="project" value="GO_Central"/>
</dbReference>
<feature type="compositionally biased region" description="Basic and acidic residues" evidence="1">
    <location>
        <begin position="1750"/>
        <end position="1769"/>
    </location>
</feature>
<dbReference type="Pfam" id="PF00855">
    <property type="entry name" value="PWWP"/>
    <property type="match status" value="1"/>
</dbReference>
<feature type="compositionally biased region" description="Basic and acidic residues" evidence="1">
    <location>
        <begin position="1131"/>
        <end position="1145"/>
    </location>
</feature>
<name>A0A1Y1IE42_KLENI</name>
<feature type="region of interest" description="Disordered" evidence="1">
    <location>
        <begin position="1362"/>
        <end position="1394"/>
    </location>
</feature>
<feature type="region of interest" description="Disordered" evidence="1">
    <location>
        <begin position="96"/>
        <end position="125"/>
    </location>
</feature>
<accession>A0A1Y1IE42</accession>
<feature type="compositionally biased region" description="Basic and acidic residues" evidence="1">
    <location>
        <begin position="743"/>
        <end position="765"/>
    </location>
</feature>
<feature type="compositionally biased region" description="Basic and acidic residues" evidence="1">
    <location>
        <begin position="1791"/>
        <end position="1801"/>
    </location>
</feature>
<protein>
    <recommendedName>
        <fullName evidence="6">PWWP domain-containing protein</fullName>
    </recommendedName>
</protein>
<gene>
    <name evidence="4" type="ORF">KFL_002850010</name>
</gene>
<dbReference type="GO" id="GO:0006338">
    <property type="term" value="P:chromatin remodeling"/>
    <property type="evidence" value="ECO:0000318"/>
    <property type="project" value="GO_Central"/>
</dbReference>
<dbReference type="STRING" id="105231.A0A1Y1IE42"/>
<feature type="compositionally biased region" description="Basic and acidic residues" evidence="1">
    <location>
        <begin position="1198"/>
        <end position="1214"/>
    </location>
</feature>
<dbReference type="SUPFAM" id="SSF48464">
    <property type="entry name" value="ENTH/VHS domain"/>
    <property type="match status" value="1"/>
</dbReference>
<feature type="compositionally biased region" description="Basic and acidic residues" evidence="1">
    <location>
        <begin position="505"/>
        <end position="550"/>
    </location>
</feature>
<feature type="compositionally biased region" description="Basic and acidic residues" evidence="1">
    <location>
        <begin position="355"/>
        <end position="395"/>
    </location>
</feature>
<dbReference type="InterPro" id="IPR000313">
    <property type="entry name" value="PWWP_dom"/>
</dbReference>
<reference evidence="4 5" key="1">
    <citation type="journal article" date="2014" name="Nat. Commun.">
        <title>Klebsormidium flaccidum genome reveals primary factors for plant terrestrial adaptation.</title>
        <authorList>
            <person name="Hori K."/>
            <person name="Maruyama F."/>
            <person name="Fujisawa T."/>
            <person name="Togashi T."/>
            <person name="Yamamoto N."/>
            <person name="Seo M."/>
            <person name="Sato S."/>
            <person name="Yamada T."/>
            <person name="Mori H."/>
            <person name="Tajima N."/>
            <person name="Moriyama T."/>
            <person name="Ikeuchi M."/>
            <person name="Watanabe M."/>
            <person name="Wada H."/>
            <person name="Kobayashi K."/>
            <person name="Saito M."/>
            <person name="Masuda T."/>
            <person name="Sasaki-Sekimoto Y."/>
            <person name="Mashiguchi K."/>
            <person name="Awai K."/>
            <person name="Shimojima M."/>
            <person name="Masuda S."/>
            <person name="Iwai M."/>
            <person name="Nobusawa T."/>
            <person name="Narise T."/>
            <person name="Kondo S."/>
            <person name="Saito H."/>
            <person name="Sato R."/>
            <person name="Murakawa M."/>
            <person name="Ihara Y."/>
            <person name="Oshima-Yamada Y."/>
            <person name="Ohtaka K."/>
            <person name="Satoh M."/>
            <person name="Sonobe K."/>
            <person name="Ishii M."/>
            <person name="Ohtani R."/>
            <person name="Kanamori-Sato M."/>
            <person name="Honoki R."/>
            <person name="Miyazaki D."/>
            <person name="Mochizuki H."/>
            <person name="Umetsu J."/>
            <person name="Higashi K."/>
            <person name="Shibata D."/>
            <person name="Kamiya Y."/>
            <person name="Sato N."/>
            <person name="Nakamura Y."/>
            <person name="Tabata S."/>
            <person name="Ida S."/>
            <person name="Kurokawa K."/>
            <person name="Ohta H."/>
        </authorList>
    </citation>
    <scope>NUCLEOTIDE SEQUENCE [LARGE SCALE GENOMIC DNA]</scope>
    <source>
        <strain evidence="4 5">NIES-2285</strain>
    </source>
</reference>
<feature type="region of interest" description="Disordered" evidence="1">
    <location>
        <begin position="1924"/>
        <end position="1997"/>
    </location>
</feature>
<dbReference type="InterPro" id="IPR008942">
    <property type="entry name" value="ENTH_VHS"/>
</dbReference>
<feature type="compositionally biased region" description="Acidic residues" evidence="1">
    <location>
        <begin position="607"/>
        <end position="622"/>
    </location>
</feature>
<keyword evidence="5" id="KW-1185">Reference proteome</keyword>
<feature type="compositionally biased region" description="Basic and acidic residues" evidence="1">
    <location>
        <begin position="958"/>
        <end position="981"/>
    </location>
</feature>
<feature type="compositionally biased region" description="Basic and acidic residues" evidence="1">
    <location>
        <begin position="855"/>
        <end position="874"/>
    </location>
</feature>
<evidence type="ECO:0000313" key="5">
    <source>
        <dbReference type="Proteomes" id="UP000054558"/>
    </source>
</evidence>
<feature type="compositionally biased region" description="Basic and acidic residues" evidence="1">
    <location>
        <begin position="1075"/>
        <end position="1092"/>
    </location>
</feature>
<feature type="compositionally biased region" description="Basic and acidic residues" evidence="1">
    <location>
        <begin position="1970"/>
        <end position="1982"/>
    </location>
</feature>
<dbReference type="EMBL" id="DF237234">
    <property type="protein sequence ID" value="GAQ86358.1"/>
    <property type="molecule type" value="Genomic_DNA"/>
</dbReference>
<evidence type="ECO:0000313" key="4">
    <source>
        <dbReference type="EMBL" id="GAQ86358.1"/>
    </source>
</evidence>
<feature type="compositionally biased region" description="Polar residues" evidence="1">
    <location>
        <begin position="1931"/>
        <end position="1940"/>
    </location>
</feature>
<feature type="compositionally biased region" description="Polar residues" evidence="1">
    <location>
        <begin position="101"/>
        <end position="116"/>
    </location>
</feature>
<dbReference type="PANTHER" id="PTHR12550:SF70">
    <property type="entry name" value="JIL-1 ANCHORING AND STABILIZING PROTEIN, ISOFORM A"/>
    <property type="match status" value="1"/>
</dbReference>
<feature type="compositionally biased region" description="Basic and acidic residues" evidence="1">
    <location>
        <begin position="593"/>
        <end position="606"/>
    </location>
</feature>
<evidence type="ECO:0000259" key="3">
    <source>
        <dbReference type="PROSITE" id="PS51391"/>
    </source>
</evidence>
<evidence type="ECO:0000259" key="2">
    <source>
        <dbReference type="PROSITE" id="PS50812"/>
    </source>
</evidence>
<feature type="compositionally biased region" description="Basic and acidic residues" evidence="1">
    <location>
        <begin position="634"/>
        <end position="648"/>
    </location>
</feature>
<feature type="compositionally biased region" description="Basic and acidic residues" evidence="1">
    <location>
        <begin position="2193"/>
        <end position="2207"/>
    </location>
</feature>
<sequence>MEYKLGTLVLHKLKGFPEWPAMVSSCKAKKSASIPGYVFVKYLGLPERFWAPVAELDEITGDILSSLKERARSKTIKKKWRVKFSNAVRELEKLWAERKGGQQSPVNEVSDGSQDSPFFDAEDGEVGGDDEVEFVGTLSSLTGSGVGSVENPDDKSKLETGALVGGDCGEWGPKAGTEISQEDGIKAVGKEGKAVTRGKRERPREEDAGAKHRKKRVKTGTEGAKDKSAAIRAPFTDSKLAAGDVGPRGRPKSERRDSPAVLEEEESEQQLELAASPNDAAVISQGLEDPGQGGLVGRPGGEKPAASKKGSKQRVGEGADEQENGSGDGMQMVEERPESRNGLGAMRETAAGEGTAHEEETCKGQPDTCERGGSKAAVKMDRKEEDTDPDSKPGNEGEALPVAVPIEGAGSQGAALAEVVEPWRRPGDEDMGGASKGQRKEDQEVEKGKTGVYGKSAKGPPGDGSLGVDAESADGGAVSPEQEQGAKVAWLAEAVGSGAGVEGMNQRKKEFKRLEKGKAEGAPSNKEKEGTVKRRAHAQEEALGDGEKRGLGGKGSALIAEGAQSDAETVSTRPLSARRRLKKVGEGQSSGGKEGDRPPSRKRAEGEKDDIDEGPVPSEDEAGAVVTKLAPEYHLGREGRQKEWKQHLDDEEEEHDIGAEGEVNESRPSRREGELSEDVPLAFKARPGSKKSKEGRFQGATDTRGSGVLKGSLQSCAAEGSGGEEEGGAGSPPAQGGAVEATEEAKLGVERSDLVVKAADLKADGAEVQPPSTRRRLKKVEEKQKLGEMGADRPSSGEPVKKQGKAGGEDEGSSMIGAGADSNENLAAGKLSDRKEGRSTGAEQTPKGAGAQGDARLESKVKEGRPSEEGKILKDVSSASPGEKKERRGQLLVAPETERGSAGEVGLESSAGKGFAGEAEEGPGVTPEAEPQNDGRGAKKKGTEGSELLQRLEPGVPEEIRDKVEESAEREQAEPAKESGKVKKTGKGKSLVGAAAKDRKAEETAVDGARTRRRLGVVAFRSPEHLGGDEKNVAETPASPARGGGAGAIEGRKRLRKVGGSSPQREGYEGAEMEGETRRSSEPREGMEKKAGEAPASPERAGGQVGREGKKRLRKVGGSPPPNKAEDQDDVEVKKARGNKDRSEKAGGTPASPEGAGGEGRKRLKKVGETSPAAKAEGRDGEEKKRATGPERLLQLVHKAEREDQELIQKHGKEAGGAAKRNLPEAQQKLKRAYSEADKQKNSRKTIEINTKAGSPPPAKRLKALEASGPSAASNSTPKSVSLLAKSQKLSKQSIFFPKEERDKPKSGTAVPENGKKSPEGLLSSDLTPRGDATTPLANAKTPKVGLQANLATLALARLSGAKASPSAERDSPLRRGQKPGQIPPPGFSGLAAKPGKILVDSSKPAPRIKAGPSRWDAAVPAAQVTSAGAHTTSAAVSIPAPMPALVPPVSALMPPSSAPVLVTSAGLPTVYMSMQPTTGAAVGGPSANGNFSGGGGSAPVVVDPRIEAESRVALDTFASFLDTLCRSKESITKLTKVAMDTGRTAGAARVIDLIIQRAADEAVPSKRVDLLFLIDSITQHAFQLSLKDKSRPEKDFPTAVAESLPRILAAVLPPNKPEAEPDNYHQCLKVLSIWMERQIMSEKLLAHFLRELKKHNEDKVKAAAAAALAAPPPKKAKRSERSAGDVLRSLDDMLDDEYGTQVGSAGLDFLKLRGNTDEDEEYEEEEDRAPTPEPPAPTRANAEAASSPPEREAVSSPPEREARDRLAELDSPFQEILEGETFSGPFEGGARAEEGGHKGQESSMAPGENLLHAAYASYDGDLGMAGLGEAPPPPPGDAPPPPPLEGEEPPPPPNGSPPPSPPPPPPPPMDDLVAGPPVPSDYDPFSSLQDYTNAPLPRYPASYGGPPQGGLYQVPIVEAADMLGGPGASAQEQNTTPQGLGSHLDGAPQNGGGTGLSPFSPDDEGPPGEEMHGGRVLRNESEGPSESSPDDAGKPGIALKKEARRLKWFAANMAGVQIMARANPAMYAPRPAAPNRSTQPPGVRPISGGQPQAQDKAPGPAAEPPHEQRGAPPNTVQEGHSSSQWRGGAAARFCTAAAAVRWAGGASWWHAPTGRSTALRATNLQRLFQLCGPTLPRPTTDSSASPNGHPCISIQQRSPTARWPPAQLFSRRVWRDGNRFPSRASRRVSKRGWSEPDGRVRGRDRALPPADGPGNQGTVRDARSSTADGCSAESAARVRANQSTDGASVPKSAVPEPAVLWPSKTIFRISAMSRFEVLQCSCV</sequence>
<feature type="compositionally biased region" description="Pro residues" evidence="1">
    <location>
        <begin position="1831"/>
        <end position="1870"/>
    </location>
</feature>
<dbReference type="SUPFAM" id="SSF63748">
    <property type="entry name" value="Tudor/PWWP/MBT"/>
    <property type="match status" value="1"/>
</dbReference>
<dbReference type="PANTHER" id="PTHR12550">
    <property type="entry name" value="HEPATOMA-DERIVED GROWTH FACTOR-RELATED"/>
    <property type="match status" value="1"/>
</dbReference>
<evidence type="ECO:0008006" key="6">
    <source>
        <dbReference type="Google" id="ProtNLM"/>
    </source>
</evidence>
<feature type="compositionally biased region" description="Basic and acidic residues" evidence="1">
    <location>
        <begin position="1176"/>
        <end position="1189"/>
    </location>
</feature>
<feature type="region of interest" description="Disordered" evidence="1">
    <location>
        <begin position="2028"/>
        <end position="2088"/>
    </location>
</feature>
<dbReference type="PROSITE" id="PS50812">
    <property type="entry name" value="PWWP"/>
    <property type="match status" value="1"/>
</dbReference>
<dbReference type="Proteomes" id="UP000054558">
    <property type="component" value="Unassembled WGS sequence"/>
</dbReference>
<dbReference type="PROSITE" id="PS51391">
    <property type="entry name" value="CID"/>
    <property type="match status" value="1"/>
</dbReference>
<feature type="compositionally biased region" description="Polar residues" evidence="1">
    <location>
        <begin position="1271"/>
        <end position="1280"/>
    </location>
</feature>
<dbReference type="OMA" id="LMYGTPP"/>
<feature type="domain" description="CID" evidence="3">
    <location>
        <begin position="1510"/>
        <end position="1657"/>
    </location>
</feature>
<dbReference type="InterPro" id="IPR006569">
    <property type="entry name" value="CID_dom"/>
</dbReference>
<feature type="compositionally biased region" description="Low complexity" evidence="1">
    <location>
        <begin position="1739"/>
        <end position="1749"/>
    </location>
</feature>
<feature type="compositionally biased region" description="Acidic residues" evidence="1">
    <location>
        <begin position="1718"/>
        <end position="1728"/>
    </location>
</feature>